<evidence type="ECO:0000256" key="1">
    <source>
        <dbReference type="ARBA" id="ARBA00023172"/>
    </source>
</evidence>
<protein>
    <submittedName>
        <fullName evidence="4">Site-specific integrase</fullName>
    </submittedName>
</protein>
<dbReference type="InterPro" id="IPR013762">
    <property type="entry name" value="Integrase-like_cat_sf"/>
</dbReference>
<feature type="compositionally biased region" description="Polar residues" evidence="2">
    <location>
        <begin position="1"/>
        <end position="11"/>
    </location>
</feature>
<dbReference type="CDD" id="cd00397">
    <property type="entry name" value="DNA_BRE_C"/>
    <property type="match status" value="1"/>
</dbReference>
<sequence length="834" mass="92844">MSRAAASTTAVWSRRDAPQEGDVGDARVGKSWGKADVVASVAPAPHLPHPHGDLDAAPAETLIAAACSVLPRSSIQLDKRARSIRRLVEHLSAFPGATWQERWEASGWESSSTPLASLNPSPTASWTMTSGFSWLVALRVLVPSLRVLRRNAVSDFARIFLASQRDDDLAVLVTAIESAPVSATMRNKALTELACMLAVQAIPASDITPAGIMHFGVALREVSTAENKHGRKLAGALIWQVLFDAGKFPEGTPVTMKVATVGGRKSVTEMVDTYGIANTAVRQLLIDYVTHRSALGMDYGTVSNLVRALTRNFWCVVERVNPDQRDLDLDEVTYDAWRADVDTVETPDGRRPRQSIWDLLIAVRALYLDVQSWAVEDPGRWGPWVARCPIPPIASRGYSAGRRRLAERIADRTRTRQPMLDLLVDHVRVDRDRLSALLAAAESVSEPEFKVGGVSYVRIVGSRSANAGKYPQKGPRARRGAAIEPAPDAAPMRVRRAEGGPVIDVQADEARAFWTWAIIEVLRLTGIRHEELLELSHLSVRQYRRPNGEVVALLVVTPSKSDRERVIPMSPELLHVIAQIIHRHTERLRTIPLVRRWDPYERQHSEPLPFLFQHSVGQVRGVMSPTLTARLIRRACEEVAVGHPEFDGLSFTPHDFRRLFATDLVNNGLPIHIGAALLGHANLQTTRGYVAVFDEDVVRHDQLHLARRRQLRPKDEYRDATNAEWQEFEEHFDKRKVELGACGRPYGTPCAHEHACVRCPMLHVEPQMVDRLDDIETDLIARQQRAESEGWRGEIEGIEVTLDHLRTKRERARRLGSIGPVALPMPVVRTSPQG</sequence>
<dbReference type="SUPFAM" id="SSF56349">
    <property type="entry name" value="DNA breaking-rejoining enzymes"/>
    <property type="match status" value="1"/>
</dbReference>
<evidence type="ECO:0000313" key="5">
    <source>
        <dbReference type="Proteomes" id="UP001500002"/>
    </source>
</evidence>
<dbReference type="PANTHER" id="PTHR30349">
    <property type="entry name" value="PHAGE INTEGRASE-RELATED"/>
    <property type="match status" value="1"/>
</dbReference>
<dbReference type="Gene3D" id="1.10.443.10">
    <property type="entry name" value="Intergrase catalytic core"/>
    <property type="match status" value="1"/>
</dbReference>
<keyword evidence="1" id="KW-0233">DNA recombination</keyword>
<dbReference type="Proteomes" id="UP001500002">
    <property type="component" value="Unassembled WGS sequence"/>
</dbReference>
<evidence type="ECO:0000259" key="3">
    <source>
        <dbReference type="PROSITE" id="PS51898"/>
    </source>
</evidence>
<dbReference type="InterPro" id="IPR002104">
    <property type="entry name" value="Integrase_catalytic"/>
</dbReference>
<gene>
    <name evidence="4" type="ORF">GCM10009749_29530</name>
</gene>
<dbReference type="PROSITE" id="PS51898">
    <property type="entry name" value="TYR_RECOMBINASE"/>
    <property type="match status" value="1"/>
</dbReference>
<organism evidence="4 5">
    <name type="scientific">Agromyces neolithicus</name>
    <dbReference type="NCBI Taxonomy" id="269420"/>
    <lineage>
        <taxon>Bacteria</taxon>
        <taxon>Bacillati</taxon>
        <taxon>Actinomycetota</taxon>
        <taxon>Actinomycetes</taxon>
        <taxon>Micrococcales</taxon>
        <taxon>Microbacteriaceae</taxon>
        <taxon>Agromyces</taxon>
    </lineage>
</organism>
<dbReference type="InterPro" id="IPR011010">
    <property type="entry name" value="DNA_brk_join_enz"/>
</dbReference>
<name>A0ABN2MBR0_9MICO</name>
<feature type="domain" description="Tyr recombinase" evidence="3">
    <location>
        <begin position="489"/>
        <end position="702"/>
    </location>
</feature>
<evidence type="ECO:0000313" key="4">
    <source>
        <dbReference type="EMBL" id="GAA1817614.1"/>
    </source>
</evidence>
<dbReference type="Pfam" id="PF00589">
    <property type="entry name" value="Phage_integrase"/>
    <property type="match status" value="1"/>
</dbReference>
<accession>A0ABN2MBR0</accession>
<dbReference type="PANTHER" id="PTHR30349:SF64">
    <property type="entry name" value="PROPHAGE INTEGRASE INTD-RELATED"/>
    <property type="match status" value="1"/>
</dbReference>
<feature type="compositionally biased region" description="Basic and acidic residues" evidence="2">
    <location>
        <begin position="13"/>
        <end position="27"/>
    </location>
</feature>
<dbReference type="RefSeq" id="WP_344297081.1">
    <property type="nucleotide sequence ID" value="NZ_BAAANJ010000015.1"/>
</dbReference>
<keyword evidence="5" id="KW-1185">Reference proteome</keyword>
<evidence type="ECO:0000256" key="2">
    <source>
        <dbReference type="SAM" id="MobiDB-lite"/>
    </source>
</evidence>
<feature type="region of interest" description="Disordered" evidence="2">
    <location>
        <begin position="1"/>
        <end position="27"/>
    </location>
</feature>
<dbReference type="EMBL" id="BAAANJ010000015">
    <property type="protein sequence ID" value="GAA1817614.1"/>
    <property type="molecule type" value="Genomic_DNA"/>
</dbReference>
<reference evidence="4 5" key="1">
    <citation type="journal article" date="2019" name="Int. J. Syst. Evol. Microbiol.">
        <title>The Global Catalogue of Microorganisms (GCM) 10K type strain sequencing project: providing services to taxonomists for standard genome sequencing and annotation.</title>
        <authorList>
            <consortium name="The Broad Institute Genomics Platform"/>
            <consortium name="The Broad Institute Genome Sequencing Center for Infectious Disease"/>
            <person name="Wu L."/>
            <person name="Ma J."/>
        </authorList>
    </citation>
    <scope>NUCLEOTIDE SEQUENCE [LARGE SCALE GENOMIC DNA]</scope>
    <source>
        <strain evidence="4 5">JCM 14322</strain>
    </source>
</reference>
<comment type="caution">
    <text evidence="4">The sequence shown here is derived from an EMBL/GenBank/DDBJ whole genome shotgun (WGS) entry which is preliminary data.</text>
</comment>
<proteinExistence type="predicted"/>
<dbReference type="InterPro" id="IPR050090">
    <property type="entry name" value="Tyrosine_recombinase_XerCD"/>
</dbReference>